<evidence type="ECO:0000313" key="2">
    <source>
        <dbReference type="EMBL" id="OGY29442.1"/>
    </source>
</evidence>
<keyword evidence="1" id="KW-0472">Membrane</keyword>
<dbReference type="EMBL" id="MHCZ01000032">
    <property type="protein sequence ID" value="OGY29442.1"/>
    <property type="molecule type" value="Genomic_DNA"/>
</dbReference>
<name>A0A1G1WNW7_9BACT</name>
<keyword evidence="1" id="KW-0812">Transmembrane</keyword>
<gene>
    <name evidence="2" type="ORF">A3F35_02165</name>
</gene>
<feature type="transmembrane region" description="Helical" evidence="1">
    <location>
        <begin position="89"/>
        <end position="107"/>
    </location>
</feature>
<dbReference type="STRING" id="1802603.A3F35_02165"/>
<reference evidence="2 3" key="1">
    <citation type="journal article" date="2016" name="Nat. Commun.">
        <title>Thousands of microbial genomes shed light on interconnected biogeochemical processes in an aquifer system.</title>
        <authorList>
            <person name="Anantharaman K."/>
            <person name="Brown C.T."/>
            <person name="Hug L.A."/>
            <person name="Sharon I."/>
            <person name="Castelle C.J."/>
            <person name="Probst A.J."/>
            <person name="Thomas B.C."/>
            <person name="Singh A."/>
            <person name="Wilkins M.J."/>
            <person name="Karaoz U."/>
            <person name="Brodie E.L."/>
            <person name="Williams K.H."/>
            <person name="Hubbard S.S."/>
            <person name="Banfield J.F."/>
        </authorList>
    </citation>
    <scope>NUCLEOTIDE SEQUENCE [LARGE SCALE GENOMIC DNA]</scope>
</reference>
<comment type="caution">
    <text evidence="2">The sequence shown here is derived from an EMBL/GenBank/DDBJ whole genome shotgun (WGS) entry which is preliminary data.</text>
</comment>
<feature type="transmembrane region" description="Helical" evidence="1">
    <location>
        <begin position="127"/>
        <end position="148"/>
    </location>
</feature>
<feature type="transmembrane region" description="Helical" evidence="1">
    <location>
        <begin position="61"/>
        <end position="77"/>
    </location>
</feature>
<accession>A0A1G1WNW7</accession>
<proteinExistence type="predicted"/>
<sequence length="158" mass="16949">MYPAILIALIAAPPVLLFLLKSSPPAAFLSLCAGALLAIYAGDDLVRQVDGVAPQWADGNAWTVVLIVVPVIASLFLMRKSVLRRSKLLIQIVPALCTGLLLAILVVDNLSPSLRAGFTSLDLWRYLHNGAAAIVAAGAITSLFFLWLKPLKRSPKHK</sequence>
<dbReference type="Proteomes" id="UP000178068">
    <property type="component" value="Unassembled WGS sequence"/>
</dbReference>
<organism evidence="2 3">
    <name type="scientific">Candidatus Woykebacteria bacterium RIFCSPHIGHO2_12_FULL_45_10</name>
    <dbReference type="NCBI Taxonomy" id="1802603"/>
    <lineage>
        <taxon>Bacteria</taxon>
        <taxon>Candidatus Woykeibacteriota</taxon>
    </lineage>
</organism>
<evidence type="ECO:0000313" key="3">
    <source>
        <dbReference type="Proteomes" id="UP000178068"/>
    </source>
</evidence>
<protein>
    <submittedName>
        <fullName evidence="2">Uncharacterized protein</fullName>
    </submittedName>
</protein>
<evidence type="ECO:0000256" key="1">
    <source>
        <dbReference type="SAM" id="Phobius"/>
    </source>
</evidence>
<keyword evidence="1" id="KW-1133">Transmembrane helix</keyword>
<dbReference type="AlphaFoldDB" id="A0A1G1WNW7"/>